<organism evidence="6 7">
    <name type="scientific">Agrobacterium tumefaciens</name>
    <dbReference type="NCBI Taxonomy" id="358"/>
    <lineage>
        <taxon>Bacteria</taxon>
        <taxon>Pseudomonadati</taxon>
        <taxon>Pseudomonadota</taxon>
        <taxon>Alphaproteobacteria</taxon>
        <taxon>Hyphomicrobiales</taxon>
        <taxon>Rhizobiaceae</taxon>
        <taxon>Rhizobium/Agrobacterium group</taxon>
        <taxon>Agrobacterium</taxon>
        <taxon>Agrobacterium tumefaciens complex</taxon>
    </lineage>
</organism>
<dbReference type="InterPro" id="IPR052524">
    <property type="entry name" value="MFS_Cyanate_Porter"/>
</dbReference>
<protein>
    <submittedName>
        <fullName evidence="6">CynX/NimT family MFS transporter</fullName>
    </submittedName>
</protein>
<feature type="transmembrane region" description="Helical" evidence="4">
    <location>
        <begin position="32"/>
        <end position="54"/>
    </location>
</feature>
<reference evidence="6 7" key="1">
    <citation type="journal article" date="2017" name="Genome Announc.">
        <title>Draft Genome Sequence of Agrobacterium tumefaciens Biovar 1 Strain 186, Isolated from Walnut.</title>
        <authorList>
            <person name="Poret-Peterson A.T."/>
            <person name="Bhatnagar S."/>
            <person name="McClean A.E."/>
            <person name="Kluepfel D.A."/>
        </authorList>
    </citation>
    <scope>NUCLEOTIDE SEQUENCE [LARGE SCALE GENOMIC DNA]</scope>
    <source>
        <strain evidence="6 7">186</strain>
    </source>
</reference>
<feature type="domain" description="Major facilitator superfamily (MFS) profile" evidence="5">
    <location>
        <begin position="1"/>
        <end position="377"/>
    </location>
</feature>
<feature type="transmembrane region" description="Helical" evidence="4">
    <location>
        <begin position="124"/>
        <end position="145"/>
    </location>
</feature>
<feature type="transmembrane region" description="Helical" evidence="4">
    <location>
        <begin position="66"/>
        <end position="84"/>
    </location>
</feature>
<feature type="transmembrane region" description="Helical" evidence="4">
    <location>
        <begin position="232"/>
        <end position="253"/>
    </location>
</feature>
<dbReference type="PANTHER" id="PTHR23523:SF1">
    <property type="entry name" value="CYANATE TRANSPORT PROTEIN CYNX"/>
    <property type="match status" value="1"/>
</dbReference>
<proteinExistence type="predicted"/>
<dbReference type="InterPro" id="IPR036259">
    <property type="entry name" value="MFS_trans_sf"/>
</dbReference>
<evidence type="ECO:0000313" key="7">
    <source>
        <dbReference type="Proteomes" id="UP000222296"/>
    </source>
</evidence>
<evidence type="ECO:0000256" key="1">
    <source>
        <dbReference type="ARBA" id="ARBA00022692"/>
    </source>
</evidence>
<dbReference type="PROSITE" id="PS50850">
    <property type="entry name" value="MFS"/>
    <property type="match status" value="1"/>
</dbReference>
<dbReference type="PANTHER" id="PTHR23523">
    <property type="match status" value="1"/>
</dbReference>
<name>A0AAP9EA19_AGRTU</name>
<accession>A0AAP9EA19</accession>
<evidence type="ECO:0000256" key="4">
    <source>
        <dbReference type="SAM" id="Phobius"/>
    </source>
</evidence>
<dbReference type="InterPro" id="IPR011701">
    <property type="entry name" value="MFS"/>
</dbReference>
<evidence type="ECO:0000259" key="5">
    <source>
        <dbReference type="PROSITE" id="PS50850"/>
    </source>
</evidence>
<dbReference type="GO" id="GO:0022857">
    <property type="term" value="F:transmembrane transporter activity"/>
    <property type="evidence" value="ECO:0007669"/>
    <property type="project" value="InterPro"/>
</dbReference>
<gene>
    <name evidence="6" type="ORF">CG010_025315</name>
</gene>
<dbReference type="EMBL" id="CP042276">
    <property type="protein sequence ID" value="QDY97783.1"/>
    <property type="molecule type" value="Genomic_DNA"/>
</dbReference>
<feature type="transmembrane region" description="Helical" evidence="4">
    <location>
        <begin position="290"/>
        <end position="310"/>
    </location>
</feature>
<dbReference type="AlphaFoldDB" id="A0AAP9EA19"/>
<feature type="transmembrane region" description="Helical" evidence="4">
    <location>
        <begin position="90"/>
        <end position="112"/>
    </location>
</feature>
<dbReference type="InterPro" id="IPR020846">
    <property type="entry name" value="MFS_dom"/>
</dbReference>
<keyword evidence="6" id="KW-0614">Plasmid</keyword>
<geneLocation type="plasmid" evidence="7">
    <name>pat</name>
</geneLocation>
<keyword evidence="1 4" id="KW-0812">Transmembrane</keyword>
<dbReference type="Pfam" id="PF07690">
    <property type="entry name" value="MFS_1"/>
    <property type="match status" value="1"/>
</dbReference>
<feature type="transmembrane region" description="Helical" evidence="4">
    <location>
        <begin position="353"/>
        <end position="372"/>
    </location>
</feature>
<sequence length="379" mass="38989">MIAVVAVALNLRPALAALGPVLDRIEAASGLTSTGAGALTTLPVFLMGLGALAGSSLQQWIGDRRGIALGVAIIALACIARLFWFSSAGLLASAAACGLGIAGVQALMPGFIKQVFPSGAGRVMGLYSTGIMGGATLAAATAAGLSRFVGWEAMLGLWGLPALLALVLWQGASPSDASLQRTASRQTVGLSPSRSGKAWLLLIFFGVGTGAYTLVLAWLPPFYVQLGRSEDIAGYMLAGLTLMEVVAGLAVSAFINRFPDRRGPLVVALFAILGGLICLIIMPLTMALSAMILLGLGIGALFPLSLIVTLDHADEPASAGRLLAFVQGGGYIIASIMPFAAGWLRGHSDDLSQAWVMMAVGICLLISLATRFSPEKRII</sequence>
<feature type="transmembrane region" description="Helical" evidence="4">
    <location>
        <begin position="322"/>
        <end position="341"/>
    </location>
</feature>
<feature type="transmembrane region" description="Helical" evidence="4">
    <location>
        <begin position="157"/>
        <end position="177"/>
    </location>
</feature>
<keyword evidence="3 4" id="KW-0472">Membrane</keyword>
<dbReference type="Proteomes" id="UP000222296">
    <property type="component" value="Plasmid pAt"/>
</dbReference>
<dbReference type="Gene3D" id="1.20.1250.20">
    <property type="entry name" value="MFS general substrate transporter like domains"/>
    <property type="match status" value="2"/>
</dbReference>
<dbReference type="SUPFAM" id="SSF103473">
    <property type="entry name" value="MFS general substrate transporter"/>
    <property type="match status" value="1"/>
</dbReference>
<evidence type="ECO:0000313" key="6">
    <source>
        <dbReference type="EMBL" id="QDY97783.1"/>
    </source>
</evidence>
<feature type="transmembrane region" description="Helical" evidence="4">
    <location>
        <begin position="265"/>
        <end position="284"/>
    </location>
</feature>
<evidence type="ECO:0000256" key="2">
    <source>
        <dbReference type="ARBA" id="ARBA00022989"/>
    </source>
</evidence>
<evidence type="ECO:0000256" key="3">
    <source>
        <dbReference type="ARBA" id="ARBA00023136"/>
    </source>
</evidence>
<feature type="transmembrane region" description="Helical" evidence="4">
    <location>
        <begin position="198"/>
        <end position="220"/>
    </location>
</feature>
<keyword evidence="2 4" id="KW-1133">Transmembrane helix</keyword>